<dbReference type="SMART" id="SM00298">
    <property type="entry name" value="CHROMO"/>
    <property type="match status" value="1"/>
</dbReference>
<dbReference type="GO" id="GO:0035102">
    <property type="term" value="C:PRC1 complex"/>
    <property type="evidence" value="ECO:0007669"/>
    <property type="project" value="TreeGrafter"/>
</dbReference>
<dbReference type="SUPFAM" id="SSF54160">
    <property type="entry name" value="Chromo domain-like"/>
    <property type="match status" value="1"/>
</dbReference>
<dbReference type="InterPro" id="IPR000953">
    <property type="entry name" value="Chromo/chromo_shadow_dom"/>
</dbReference>
<feature type="compositionally biased region" description="Acidic residues" evidence="3">
    <location>
        <begin position="147"/>
        <end position="157"/>
    </location>
</feature>
<sequence>MELSAVGERVFAAECILKKRTRKNRVEYLVKWQGWSNKHNTWEPTENILDHRLIDSFNKLQKRRANKVNGRGKSSNNASISNETNSSVSAETNNKNSQDGSSRKSSTTKETANNKRKSLSNNKSSTQAKVSKLKSDRTAADNSDQVDSTDGDYDDSNSGEASFDKQNGNKNEISKSQPAKLIKENDDNEPTECPNKTNNVKEQQVPKSNFLIGPPPEFWQRQNKIVDHIMVTDVTENDCTITVRECRTPQGFFKERTEMKSIAVSTTDSMTGIKSANIH</sequence>
<dbReference type="PROSITE" id="PS50013">
    <property type="entry name" value="CHROMO_2"/>
    <property type="match status" value="1"/>
</dbReference>
<evidence type="ECO:0000256" key="3">
    <source>
        <dbReference type="SAM" id="MobiDB-lite"/>
    </source>
</evidence>
<proteinExistence type="predicted"/>
<dbReference type="Proteomes" id="UP000194236">
    <property type="component" value="Unassembled WGS sequence"/>
</dbReference>
<dbReference type="InterPro" id="IPR016197">
    <property type="entry name" value="Chromo-like_dom_sf"/>
</dbReference>
<dbReference type="PANTHER" id="PTHR46389">
    <property type="entry name" value="POLYCOMB GROUP PROTEIN PC"/>
    <property type="match status" value="1"/>
</dbReference>
<evidence type="ECO:0000313" key="5">
    <source>
        <dbReference type="EMBL" id="OTF72562.1"/>
    </source>
</evidence>
<gene>
    <name evidence="5" type="ORF">BLA29_006053</name>
</gene>
<evidence type="ECO:0000313" key="6">
    <source>
        <dbReference type="Proteomes" id="UP000194236"/>
    </source>
</evidence>
<dbReference type="GO" id="GO:0000122">
    <property type="term" value="P:negative regulation of transcription by RNA polymerase II"/>
    <property type="evidence" value="ECO:0007669"/>
    <property type="project" value="TreeGrafter"/>
</dbReference>
<dbReference type="CDD" id="cd18627">
    <property type="entry name" value="CD_polycomb_like"/>
    <property type="match status" value="1"/>
</dbReference>
<keyword evidence="6" id="KW-1185">Reference proteome</keyword>
<dbReference type="InterPro" id="IPR033773">
    <property type="entry name" value="CBX7_C"/>
</dbReference>
<comment type="caution">
    <text evidence="5">The sequence shown here is derived from an EMBL/GenBank/DDBJ whole genome shotgun (WGS) entry which is preliminary data.</text>
</comment>
<dbReference type="AlphaFoldDB" id="A0A1Y3AVQ1"/>
<name>A0A1Y3AVQ1_EURMA</name>
<dbReference type="Gene3D" id="2.40.50.40">
    <property type="match status" value="1"/>
</dbReference>
<dbReference type="Pfam" id="PF17218">
    <property type="entry name" value="CBX7_C"/>
    <property type="match status" value="1"/>
</dbReference>
<dbReference type="EMBL" id="MUJZ01055604">
    <property type="protein sequence ID" value="OTF72562.1"/>
    <property type="molecule type" value="Genomic_DNA"/>
</dbReference>
<dbReference type="InterPro" id="IPR052458">
    <property type="entry name" value="PcG_PRC1-like_component"/>
</dbReference>
<dbReference type="InterPro" id="IPR023779">
    <property type="entry name" value="Chromodomain_CS"/>
</dbReference>
<evidence type="ECO:0000256" key="1">
    <source>
        <dbReference type="ARBA" id="ARBA00004123"/>
    </source>
</evidence>
<reference evidence="5 6" key="1">
    <citation type="submission" date="2017-03" db="EMBL/GenBank/DDBJ databases">
        <title>Genome Survey of Euroglyphus maynei.</title>
        <authorList>
            <person name="Arlian L.G."/>
            <person name="Morgan M.S."/>
            <person name="Rider S.D."/>
        </authorList>
    </citation>
    <scope>NUCLEOTIDE SEQUENCE [LARGE SCALE GENOMIC DNA]</scope>
    <source>
        <strain evidence="5">Arlian Lab</strain>
        <tissue evidence="5">Whole body</tissue>
    </source>
</reference>
<dbReference type="InterPro" id="IPR023780">
    <property type="entry name" value="Chromo_domain"/>
</dbReference>
<feature type="compositionally biased region" description="Polar residues" evidence="3">
    <location>
        <begin position="194"/>
        <end position="207"/>
    </location>
</feature>
<organism evidence="5 6">
    <name type="scientific">Euroglyphus maynei</name>
    <name type="common">Mayne's house dust mite</name>
    <dbReference type="NCBI Taxonomy" id="6958"/>
    <lineage>
        <taxon>Eukaryota</taxon>
        <taxon>Metazoa</taxon>
        <taxon>Ecdysozoa</taxon>
        <taxon>Arthropoda</taxon>
        <taxon>Chelicerata</taxon>
        <taxon>Arachnida</taxon>
        <taxon>Acari</taxon>
        <taxon>Acariformes</taxon>
        <taxon>Sarcoptiformes</taxon>
        <taxon>Astigmata</taxon>
        <taxon>Psoroptidia</taxon>
        <taxon>Analgoidea</taxon>
        <taxon>Pyroglyphidae</taxon>
        <taxon>Pyroglyphinae</taxon>
        <taxon>Euroglyphus</taxon>
    </lineage>
</organism>
<evidence type="ECO:0000256" key="2">
    <source>
        <dbReference type="ARBA" id="ARBA00023242"/>
    </source>
</evidence>
<comment type="subcellular location">
    <subcellularLocation>
        <location evidence="1">Nucleus</location>
    </subcellularLocation>
</comment>
<feature type="domain" description="Chromo" evidence="4">
    <location>
        <begin position="11"/>
        <end position="69"/>
    </location>
</feature>
<feature type="compositionally biased region" description="Polar residues" evidence="3">
    <location>
        <begin position="158"/>
        <end position="177"/>
    </location>
</feature>
<protein>
    <recommendedName>
        <fullName evidence="4">Chromo domain-containing protein</fullName>
    </recommendedName>
</protein>
<dbReference type="OrthoDB" id="8192126at2759"/>
<dbReference type="GO" id="GO:0000785">
    <property type="term" value="C:chromatin"/>
    <property type="evidence" value="ECO:0007669"/>
    <property type="project" value="TreeGrafter"/>
</dbReference>
<feature type="compositionally biased region" description="Polar residues" evidence="3">
    <location>
        <begin position="72"/>
        <end position="111"/>
    </location>
</feature>
<dbReference type="GO" id="GO:0003682">
    <property type="term" value="F:chromatin binding"/>
    <property type="evidence" value="ECO:0007669"/>
    <property type="project" value="TreeGrafter"/>
</dbReference>
<evidence type="ECO:0000259" key="4">
    <source>
        <dbReference type="PROSITE" id="PS50013"/>
    </source>
</evidence>
<keyword evidence="2" id="KW-0539">Nucleus</keyword>
<dbReference type="PROSITE" id="PS00598">
    <property type="entry name" value="CHROMO_1"/>
    <property type="match status" value="1"/>
</dbReference>
<accession>A0A1Y3AVQ1</accession>
<dbReference type="PANTHER" id="PTHR46389:SF3">
    <property type="entry name" value="POLYCOMB GROUP PROTEIN PC"/>
    <property type="match status" value="1"/>
</dbReference>
<dbReference type="Pfam" id="PF00385">
    <property type="entry name" value="Chromo"/>
    <property type="match status" value="1"/>
</dbReference>
<feature type="region of interest" description="Disordered" evidence="3">
    <location>
        <begin position="64"/>
        <end position="215"/>
    </location>
</feature>